<dbReference type="InterPro" id="IPR011990">
    <property type="entry name" value="TPR-like_helical_dom_sf"/>
</dbReference>
<name>A0ABT5ASH9_9CYAN</name>
<evidence type="ECO:0000256" key="1">
    <source>
        <dbReference type="ARBA" id="ARBA00022737"/>
    </source>
</evidence>
<evidence type="ECO:0000256" key="2">
    <source>
        <dbReference type="ARBA" id="ARBA00022803"/>
    </source>
</evidence>
<dbReference type="PANTHER" id="PTHR44858:SF1">
    <property type="entry name" value="UDP-N-ACETYLGLUCOSAMINE--PEPTIDE N-ACETYLGLUCOSAMINYLTRANSFERASE SPINDLY-RELATED"/>
    <property type="match status" value="1"/>
</dbReference>
<evidence type="ECO:0000313" key="4">
    <source>
        <dbReference type="EMBL" id="MDB9540271.1"/>
    </source>
</evidence>
<gene>
    <name evidence="4" type="ORF">PN457_11475</name>
</gene>
<dbReference type="RefSeq" id="WP_271733462.1">
    <property type="nucleotide sequence ID" value="NZ_JANQDP010000136.1"/>
</dbReference>
<organism evidence="4 5">
    <name type="scientific">Anabaenopsis arnoldii</name>
    <dbReference type="NCBI Taxonomy" id="2152938"/>
    <lineage>
        <taxon>Bacteria</taxon>
        <taxon>Bacillati</taxon>
        <taxon>Cyanobacteriota</taxon>
        <taxon>Cyanophyceae</taxon>
        <taxon>Nostocales</taxon>
        <taxon>Nodulariaceae</taxon>
        <taxon>Anabaenopsis</taxon>
    </lineage>
</organism>
<feature type="repeat" description="TPR" evidence="3">
    <location>
        <begin position="352"/>
        <end position="385"/>
    </location>
</feature>
<comment type="caution">
    <text evidence="4">The sequence shown here is derived from an EMBL/GenBank/DDBJ whole genome shotgun (WGS) entry which is preliminary data.</text>
</comment>
<feature type="repeat" description="TPR" evidence="3">
    <location>
        <begin position="386"/>
        <end position="419"/>
    </location>
</feature>
<dbReference type="PANTHER" id="PTHR44858">
    <property type="entry name" value="TETRATRICOPEPTIDE REPEAT PROTEIN 6"/>
    <property type="match status" value="1"/>
</dbReference>
<keyword evidence="2 3" id="KW-0802">TPR repeat</keyword>
<dbReference type="EMBL" id="JAQMUH010000130">
    <property type="protein sequence ID" value="MDB9540271.1"/>
    <property type="molecule type" value="Genomic_DNA"/>
</dbReference>
<accession>A0ABT5ASH9</accession>
<dbReference type="Pfam" id="PF13414">
    <property type="entry name" value="TPR_11"/>
    <property type="match status" value="1"/>
</dbReference>
<dbReference type="InterPro" id="IPR019734">
    <property type="entry name" value="TPR_rpt"/>
</dbReference>
<keyword evidence="5" id="KW-1185">Reference proteome</keyword>
<dbReference type="PROSITE" id="PS50005">
    <property type="entry name" value="TPR"/>
    <property type="match status" value="4"/>
</dbReference>
<keyword evidence="1" id="KW-0677">Repeat</keyword>
<proteinExistence type="predicted"/>
<dbReference type="SUPFAM" id="SSF48452">
    <property type="entry name" value="TPR-like"/>
    <property type="match status" value="1"/>
</dbReference>
<dbReference type="Pfam" id="PF00515">
    <property type="entry name" value="TPR_1"/>
    <property type="match status" value="2"/>
</dbReference>
<evidence type="ECO:0000256" key="3">
    <source>
        <dbReference type="PROSITE-ProRule" id="PRU00339"/>
    </source>
</evidence>
<dbReference type="Proteomes" id="UP001212499">
    <property type="component" value="Unassembled WGS sequence"/>
</dbReference>
<protein>
    <submittedName>
        <fullName evidence="4">Tetratricopeptide repeat protein</fullName>
    </submittedName>
</protein>
<reference evidence="4 5" key="1">
    <citation type="submission" date="2023-01" db="EMBL/GenBank/DDBJ databases">
        <title>Genomes from the Australian National Cyanobacteria Reference Collection.</title>
        <authorList>
            <person name="Willis A."/>
            <person name="Lee E.M.F."/>
        </authorList>
    </citation>
    <scope>NUCLEOTIDE SEQUENCE [LARGE SCALE GENOMIC DNA]</scope>
    <source>
        <strain evidence="4 5">CS-1033</strain>
    </source>
</reference>
<feature type="repeat" description="TPR" evidence="3">
    <location>
        <begin position="454"/>
        <end position="487"/>
    </location>
</feature>
<feature type="repeat" description="TPR" evidence="3">
    <location>
        <begin position="420"/>
        <end position="453"/>
    </location>
</feature>
<dbReference type="InterPro" id="IPR050498">
    <property type="entry name" value="Ycf3"/>
</dbReference>
<sequence>MEIIGLTKAVALTTLTFTLSATPTWSQTNQNSFTCPSTPYPGCVEEIPTPLGLTPEPGKYQKINLEIQSSQKMAKENSITGYDQFQVKSNKNQKIFPSNYKYITQSFLQEINNFVSKNPNKTQFETTSEHEARLSRLLNIFSVNLERKGININNTYNIEIGEKSFNTSYNADQELLTVKLTSFGRLELEDNRRSRRSKNRRGIDYLEEIESYNLDVLNSTEIISKFPSEGLSFSLKRSDAKQLLSNKQLGVIVVSEFVLPFVNTKQSTIDKLNIGRTQRIYGGNIVENFIESIAIAQEELAISYAQRYRSQGYTSYIVKEKEFNLKANVKEIVIYNKKTKLVKQRWITPLSSEAYFNRGVVYTRQQKWDLALADFNQAIKLNPNDALAYKNRGTIYYNQQKWDLALADFNQAIKLNPNYAGAYTNRGNVYHDQQKWDLAVADYNKAIAVDPNLAQAYYNRGNIYLKLGNINKAREDLQRAAQLYLTQGNTAYYEDAIEILNSL</sequence>
<dbReference type="SMART" id="SM00028">
    <property type="entry name" value="TPR"/>
    <property type="match status" value="4"/>
</dbReference>
<dbReference type="PROSITE" id="PS50293">
    <property type="entry name" value="TPR_REGION"/>
    <property type="match status" value="4"/>
</dbReference>
<evidence type="ECO:0000313" key="5">
    <source>
        <dbReference type="Proteomes" id="UP001212499"/>
    </source>
</evidence>
<dbReference type="Gene3D" id="1.25.40.10">
    <property type="entry name" value="Tetratricopeptide repeat domain"/>
    <property type="match status" value="2"/>
</dbReference>